<keyword evidence="5 7" id="KW-0413">Isomerase</keyword>
<feature type="active site" description="Proton donor/acceptor" evidence="7">
    <location>
        <position position="74"/>
    </location>
</feature>
<dbReference type="RefSeq" id="WP_173272966.1">
    <property type="nucleotide sequence ID" value="NZ_AP021889.1"/>
</dbReference>
<dbReference type="GO" id="GO:0071555">
    <property type="term" value="P:cell wall organization"/>
    <property type="evidence" value="ECO:0007669"/>
    <property type="project" value="UniProtKB-KW"/>
</dbReference>
<proteinExistence type="inferred from homology"/>
<dbReference type="InterPro" id="IPR001920">
    <property type="entry name" value="Asp/Glu_race"/>
</dbReference>
<dbReference type="UniPathway" id="UPA00219"/>
<dbReference type="HAMAP" id="MF_00258">
    <property type="entry name" value="Glu_racemase"/>
    <property type="match status" value="1"/>
</dbReference>
<evidence type="ECO:0000256" key="2">
    <source>
        <dbReference type="ARBA" id="ARBA00013090"/>
    </source>
</evidence>
<feature type="binding site" evidence="7">
    <location>
        <begin position="11"/>
        <end position="12"/>
    </location>
    <ligand>
        <name>substrate</name>
    </ligand>
</feature>
<evidence type="ECO:0000256" key="5">
    <source>
        <dbReference type="ARBA" id="ARBA00023235"/>
    </source>
</evidence>
<comment type="similarity">
    <text evidence="7">Belongs to the aspartate/glutamate racemases family.</text>
</comment>
<comment type="function">
    <text evidence="7">Provides the (R)-glutamate required for cell wall biosynthesis.</text>
</comment>
<keyword evidence="9" id="KW-1185">Reference proteome</keyword>
<name>A0A6F8PWL9_9GAMM</name>
<keyword evidence="4 7" id="KW-0573">Peptidoglycan synthesis</keyword>
<protein>
    <recommendedName>
        <fullName evidence="2 7">Glutamate racemase</fullName>
        <ecNumber evidence="2 7">5.1.1.3</ecNumber>
    </recommendedName>
</protein>
<dbReference type="Proteomes" id="UP000501726">
    <property type="component" value="Chromosome"/>
</dbReference>
<gene>
    <name evidence="7 8" type="primary">murI</name>
    <name evidence="8" type="ORF">THMIRHAS_17710</name>
</gene>
<dbReference type="GO" id="GO:0009252">
    <property type="term" value="P:peptidoglycan biosynthetic process"/>
    <property type="evidence" value="ECO:0007669"/>
    <property type="project" value="UniProtKB-UniRule"/>
</dbReference>
<keyword evidence="6 7" id="KW-0961">Cell wall biogenesis/degradation</keyword>
<dbReference type="KEGG" id="tse:THMIRHAS_17710"/>
<dbReference type="PANTHER" id="PTHR21198:SF2">
    <property type="entry name" value="GLUTAMATE RACEMASE"/>
    <property type="match status" value="1"/>
</dbReference>
<dbReference type="EC" id="5.1.1.3" evidence="2 7"/>
<dbReference type="AlphaFoldDB" id="A0A6F8PWL9"/>
<evidence type="ECO:0000256" key="7">
    <source>
        <dbReference type="HAMAP-Rule" id="MF_00258"/>
    </source>
</evidence>
<feature type="active site" description="Proton donor/acceptor" evidence="7">
    <location>
        <position position="184"/>
    </location>
</feature>
<comment type="pathway">
    <text evidence="7">Cell wall biogenesis; peptidoglycan biosynthesis.</text>
</comment>
<feature type="binding site" evidence="7">
    <location>
        <begin position="75"/>
        <end position="76"/>
    </location>
    <ligand>
        <name>substrate</name>
    </ligand>
</feature>
<dbReference type="Pfam" id="PF01177">
    <property type="entry name" value="Asp_Glu_race"/>
    <property type="match status" value="1"/>
</dbReference>
<dbReference type="InterPro" id="IPR004391">
    <property type="entry name" value="Glu_race"/>
</dbReference>
<evidence type="ECO:0000313" key="8">
    <source>
        <dbReference type="EMBL" id="BBP46398.1"/>
    </source>
</evidence>
<dbReference type="FunFam" id="3.40.50.1860:FF:000001">
    <property type="entry name" value="Glutamate racemase"/>
    <property type="match status" value="1"/>
</dbReference>
<evidence type="ECO:0000256" key="6">
    <source>
        <dbReference type="ARBA" id="ARBA00023316"/>
    </source>
</evidence>
<evidence type="ECO:0000256" key="4">
    <source>
        <dbReference type="ARBA" id="ARBA00022984"/>
    </source>
</evidence>
<dbReference type="SUPFAM" id="SSF53681">
    <property type="entry name" value="Aspartate/glutamate racemase"/>
    <property type="match status" value="2"/>
</dbReference>
<keyword evidence="3 7" id="KW-0133">Cell shape</keyword>
<organism evidence="8 9">
    <name type="scientific">Thiosulfatimonas sediminis</name>
    <dbReference type="NCBI Taxonomy" id="2675054"/>
    <lineage>
        <taxon>Bacteria</taxon>
        <taxon>Pseudomonadati</taxon>
        <taxon>Pseudomonadota</taxon>
        <taxon>Gammaproteobacteria</taxon>
        <taxon>Thiotrichales</taxon>
        <taxon>Piscirickettsiaceae</taxon>
        <taxon>Thiosulfatimonas</taxon>
    </lineage>
</organism>
<dbReference type="InterPro" id="IPR015942">
    <property type="entry name" value="Asp/Glu/hydantoin_racemase"/>
</dbReference>
<dbReference type="GO" id="GO:0008360">
    <property type="term" value="P:regulation of cell shape"/>
    <property type="evidence" value="ECO:0007669"/>
    <property type="project" value="UniProtKB-KW"/>
</dbReference>
<dbReference type="Gene3D" id="3.40.50.1860">
    <property type="match status" value="2"/>
</dbReference>
<comment type="catalytic activity">
    <reaction evidence="1 7">
        <text>L-glutamate = D-glutamate</text>
        <dbReference type="Rhea" id="RHEA:12813"/>
        <dbReference type="ChEBI" id="CHEBI:29985"/>
        <dbReference type="ChEBI" id="CHEBI:29986"/>
        <dbReference type="EC" id="5.1.1.3"/>
    </reaction>
</comment>
<feature type="binding site" evidence="7">
    <location>
        <begin position="43"/>
        <end position="44"/>
    </location>
    <ligand>
        <name>substrate</name>
    </ligand>
</feature>
<evidence type="ECO:0000256" key="3">
    <source>
        <dbReference type="ARBA" id="ARBA00022960"/>
    </source>
</evidence>
<reference evidence="9" key="1">
    <citation type="submission" date="2019-11" db="EMBL/GenBank/DDBJ databases">
        <title>Isolation and characterization of two novel species in the genus Thiomicrorhabdus.</title>
        <authorList>
            <person name="Mochizuki J."/>
            <person name="Kojima H."/>
            <person name="Fukui M."/>
        </authorList>
    </citation>
    <scope>NUCLEOTIDE SEQUENCE [LARGE SCALE GENOMIC DNA]</scope>
    <source>
        <strain evidence="9">aks77</strain>
    </source>
</reference>
<accession>A0A6F8PWL9</accession>
<feature type="binding site" evidence="7">
    <location>
        <begin position="185"/>
        <end position="186"/>
    </location>
    <ligand>
        <name>substrate</name>
    </ligand>
</feature>
<evidence type="ECO:0000256" key="1">
    <source>
        <dbReference type="ARBA" id="ARBA00001602"/>
    </source>
</evidence>
<evidence type="ECO:0000313" key="9">
    <source>
        <dbReference type="Proteomes" id="UP000501726"/>
    </source>
</evidence>
<dbReference type="PANTHER" id="PTHR21198">
    <property type="entry name" value="GLUTAMATE RACEMASE"/>
    <property type="match status" value="1"/>
</dbReference>
<sequence length="262" mass="28196">MENSRPIGVFDSGIGGLPIAKQLRELMPNEDLIYVADTGFAPYGEKSEAEILARSIAVVEFLLSQNVKAIVVACNTATMVSIQTLRARYALPFIGVEPGVKPAAIHTQSGVIGVLATEKTLSSRAFDALANRVAGNVQMAIQPSPKLVHLVENLQLDYAQAAETVAHYVQPLLEKGADTIILGCTHFAHLAPVIRQVAGEGVTVISTELAVAKETQRRLATAELLNPRVQMGCERFYTSAEIAKVTEQMNRLWGCAVALEAF</sequence>
<dbReference type="GO" id="GO:0008881">
    <property type="term" value="F:glutamate racemase activity"/>
    <property type="evidence" value="ECO:0007669"/>
    <property type="project" value="UniProtKB-UniRule"/>
</dbReference>
<dbReference type="NCBIfam" id="TIGR00067">
    <property type="entry name" value="glut_race"/>
    <property type="match status" value="1"/>
</dbReference>
<dbReference type="EMBL" id="AP021889">
    <property type="protein sequence ID" value="BBP46398.1"/>
    <property type="molecule type" value="Genomic_DNA"/>
</dbReference>